<keyword evidence="2" id="KW-0472">Membrane</keyword>
<evidence type="ECO:0000256" key="1">
    <source>
        <dbReference type="SAM" id="MobiDB-lite"/>
    </source>
</evidence>
<keyword evidence="2" id="KW-0812">Transmembrane</keyword>
<dbReference type="RefSeq" id="WP_034969695.1">
    <property type="nucleotide sequence ID" value="NZ_JAKMUV010000010.1"/>
</dbReference>
<organism evidence="3 4">
    <name type="scientific">Corynebacterium macclintockiae</name>
    <dbReference type="NCBI Taxonomy" id="2913501"/>
    <lineage>
        <taxon>Bacteria</taxon>
        <taxon>Bacillati</taxon>
        <taxon>Actinomycetota</taxon>
        <taxon>Actinomycetes</taxon>
        <taxon>Mycobacteriales</taxon>
        <taxon>Corynebacteriaceae</taxon>
        <taxon>Corynebacterium</taxon>
    </lineage>
</organism>
<dbReference type="GeneID" id="301813554"/>
<protein>
    <submittedName>
        <fullName evidence="3">DUF2771 domain-containing protein</fullName>
    </submittedName>
</protein>
<feature type="region of interest" description="Disordered" evidence="1">
    <location>
        <begin position="1"/>
        <end position="43"/>
    </location>
</feature>
<comment type="caution">
    <text evidence="3">The sequence shown here is derived from an EMBL/GenBank/DDBJ whole genome shotgun (WGS) entry which is preliminary data.</text>
</comment>
<sequence>MSDQEESSTNTSEKANSKATKKVTEKGTGKPAPKLSKKQQRQRAQRKQLLTMGAIVALVVVVIGGVLLYNRWQDGKIETLPKDQRIIAVVDGKEVEIAPYSACQLDDPDCRPSEPYKLEMGDAKEVTLKLPEDVYDHDWSMLQIFNDPGANQDNYYKGNERQEVTLKTEASVKAKDGSTPLLRVVELHSMLVGLDDNDEQTPYATIWSIEIAQ</sequence>
<proteinExistence type="predicted"/>
<feature type="compositionally biased region" description="Polar residues" evidence="1">
    <location>
        <begin position="7"/>
        <end position="18"/>
    </location>
</feature>
<keyword evidence="4" id="KW-1185">Reference proteome</keyword>
<evidence type="ECO:0000313" key="4">
    <source>
        <dbReference type="Proteomes" id="UP001146505"/>
    </source>
</evidence>
<evidence type="ECO:0000313" key="3">
    <source>
        <dbReference type="EMBL" id="MCZ9305522.1"/>
    </source>
</evidence>
<dbReference type="InterPro" id="IPR024495">
    <property type="entry name" value="DUF2771"/>
</dbReference>
<gene>
    <name evidence="3" type="ORF">L8U58_08310</name>
</gene>
<evidence type="ECO:0000256" key="2">
    <source>
        <dbReference type="SAM" id="Phobius"/>
    </source>
</evidence>
<keyword evidence="2" id="KW-1133">Transmembrane helix</keyword>
<dbReference type="Proteomes" id="UP001146505">
    <property type="component" value="Unassembled WGS sequence"/>
</dbReference>
<name>A0A9X3M7V4_9CORY</name>
<feature type="transmembrane region" description="Helical" evidence="2">
    <location>
        <begin position="49"/>
        <end position="69"/>
    </location>
</feature>
<reference evidence="3" key="1">
    <citation type="submission" date="2022-02" db="EMBL/GenBank/DDBJ databases">
        <title>Corynebacterium sp. from urogenital microbiome.</title>
        <authorList>
            <person name="Cappelli E.A."/>
            <person name="Ribeiro T.G."/>
            <person name="Peixe L."/>
        </authorList>
    </citation>
    <scope>NUCLEOTIDE SEQUENCE</scope>
    <source>
        <strain evidence="3">C9Ua_112</strain>
    </source>
</reference>
<accession>A0A9X3M7V4</accession>
<dbReference type="EMBL" id="JAKMUV010000010">
    <property type="protein sequence ID" value="MCZ9305522.1"/>
    <property type="molecule type" value="Genomic_DNA"/>
</dbReference>
<dbReference type="Pfam" id="PF10969">
    <property type="entry name" value="DUF2771"/>
    <property type="match status" value="1"/>
</dbReference>
<dbReference type="AlphaFoldDB" id="A0A9X3M7V4"/>